<keyword evidence="1" id="KW-0805">Transcription regulation</keyword>
<dbReference type="InterPro" id="IPR008920">
    <property type="entry name" value="TF_FadR/GntR_C"/>
</dbReference>
<dbReference type="InterPro" id="IPR000524">
    <property type="entry name" value="Tscrpt_reg_HTH_GntR"/>
</dbReference>
<evidence type="ECO:0000313" key="6">
    <source>
        <dbReference type="EMBL" id="MBB3987273.1"/>
    </source>
</evidence>
<keyword evidence="3" id="KW-0804">Transcription</keyword>
<dbReference type="EMBL" id="JACIEJ010000009">
    <property type="protein sequence ID" value="MBB3987273.1"/>
    <property type="molecule type" value="Genomic_DNA"/>
</dbReference>
<dbReference type="SUPFAM" id="SSF48008">
    <property type="entry name" value="GntR ligand-binding domain-like"/>
    <property type="match status" value="1"/>
</dbReference>
<evidence type="ECO:0000256" key="1">
    <source>
        <dbReference type="ARBA" id="ARBA00023015"/>
    </source>
</evidence>
<name>A0A7W6GU99_9RHOB</name>
<dbReference type="PANTHER" id="PTHR43537">
    <property type="entry name" value="TRANSCRIPTIONAL REGULATOR, GNTR FAMILY"/>
    <property type="match status" value="1"/>
</dbReference>
<gene>
    <name evidence="6" type="ORF">GGQ68_003619</name>
</gene>
<dbReference type="NCBIfam" id="NF003011">
    <property type="entry name" value="PRK03837.1"/>
    <property type="match status" value="1"/>
</dbReference>
<dbReference type="Pfam" id="PF07729">
    <property type="entry name" value="FCD"/>
    <property type="match status" value="1"/>
</dbReference>
<dbReference type="InterPro" id="IPR011711">
    <property type="entry name" value="GntR_C"/>
</dbReference>
<proteinExistence type="predicted"/>
<dbReference type="AlphaFoldDB" id="A0A7W6GU99"/>
<evidence type="ECO:0000259" key="5">
    <source>
        <dbReference type="PROSITE" id="PS50949"/>
    </source>
</evidence>
<evidence type="ECO:0000313" key="7">
    <source>
        <dbReference type="Proteomes" id="UP000541426"/>
    </source>
</evidence>
<comment type="caution">
    <text evidence="6">The sequence shown here is derived from an EMBL/GenBank/DDBJ whole genome shotgun (WGS) entry which is preliminary data.</text>
</comment>
<dbReference type="SMART" id="SM00895">
    <property type="entry name" value="FCD"/>
    <property type="match status" value="1"/>
</dbReference>
<dbReference type="CDD" id="cd07377">
    <property type="entry name" value="WHTH_GntR"/>
    <property type="match status" value="1"/>
</dbReference>
<dbReference type="PRINTS" id="PR00035">
    <property type="entry name" value="HTHGNTR"/>
</dbReference>
<reference evidence="6 7" key="1">
    <citation type="submission" date="2020-08" db="EMBL/GenBank/DDBJ databases">
        <title>Genomic Encyclopedia of Type Strains, Phase IV (KMG-IV): sequencing the most valuable type-strain genomes for metagenomic binning, comparative biology and taxonomic classification.</title>
        <authorList>
            <person name="Goeker M."/>
        </authorList>
    </citation>
    <scope>NUCLEOTIDE SEQUENCE [LARGE SCALE GENOMIC DNA]</scope>
    <source>
        <strain evidence="6 7">DSM 102235</strain>
    </source>
</reference>
<dbReference type="PANTHER" id="PTHR43537:SF53">
    <property type="entry name" value="HTH-TYPE TRANSCRIPTIONAL REPRESSOR NANR"/>
    <property type="match status" value="1"/>
</dbReference>
<evidence type="ECO:0000256" key="3">
    <source>
        <dbReference type="ARBA" id="ARBA00023163"/>
    </source>
</evidence>
<dbReference type="GO" id="GO:0003677">
    <property type="term" value="F:DNA binding"/>
    <property type="evidence" value="ECO:0007669"/>
    <property type="project" value="UniProtKB-KW"/>
</dbReference>
<dbReference type="Proteomes" id="UP000541426">
    <property type="component" value="Unassembled WGS sequence"/>
</dbReference>
<keyword evidence="2 6" id="KW-0238">DNA-binding</keyword>
<accession>A0A7W6GU99</accession>
<dbReference type="InterPro" id="IPR036390">
    <property type="entry name" value="WH_DNA-bd_sf"/>
</dbReference>
<feature type="domain" description="HTH gntR-type" evidence="5">
    <location>
        <begin position="15"/>
        <end position="83"/>
    </location>
</feature>
<organism evidence="6 7">
    <name type="scientific">Sagittula marina</name>
    <dbReference type="NCBI Taxonomy" id="943940"/>
    <lineage>
        <taxon>Bacteria</taxon>
        <taxon>Pseudomonadati</taxon>
        <taxon>Pseudomonadota</taxon>
        <taxon>Alphaproteobacteria</taxon>
        <taxon>Rhodobacterales</taxon>
        <taxon>Roseobacteraceae</taxon>
        <taxon>Sagittula</taxon>
    </lineage>
</organism>
<dbReference type="GO" id="GO:0003700">
    <property type="term" value="F:DNA-binding transcription factor activity"/>
    <property type="evidence" value="ECO:0007669"/>
    <property type="project" value="InterPro"/>
</dbReference>
<keyword evidence="7" id="KW-1185">Reference proteome</keyword>
<evidence type="ECO:0000256" key="4">
    <source>
        <dbReference type="SAM" id="MobiDB-lite"/>
    </source>
</evidence>
<sequence>MDSSAKPGHEKIVRRKLSEQVLERLHEMIRTHELKPGDYMPSERALMERFGVGRPAVREAMQSLHNSGLITISHGERSRVNELTAGSVLTQSDELARLLLDSAPANLDHLKHARQMFELGMVRVAAETATEADVADLRALIERQRNMLGDATAFIATDMAFHRKLAELANNPIILSVSDAMLGWLFEYHVSLLHRSGSEDVTLAEHAKIVDHIESHDVAGATEEMRRHLERSRVSFEPHGSPEDHSDA</sequence>
<dbReference type="SUPFAM" id="SSF46785">
    <property type="entry name" value="Winged helix' DNA-binding domain"/>
    <property type="match status" value="1"/>
</dbReference>
<feature type="region of interest" description="Disordered" evidence="4">
    <location>
        <begin position="223"/>
        <end position="248"/>
    </location>
</feature>
<dbReference type="RefSeq" id="WP_183968287.1">
    <property type="nucleotide sequence ID" value="NZ_BAABBZ010000058.1"/>
</dbReference>
<dbReference type="Gene3D" id="1.10.10.10">
    <property type="entry name" value="Winged helix-like DNA-binding domain superfamily/Winged helix DNA-binding domain"/>
    <property type="match status" value="1"/>
</dbReference>
<dbReference type="Pfam" id="PF00392">
    <property type="entry name" value="GntR"/>
    <property type="match status" value="1"/>
</dbReference>
<evidence type="ECO:0000256" key="2">
    <source>
        <dbReference type="ARBA" id="ARBA00023125"/>
    </source>
</evidence>
<protein>
    <submittedName>
        <fullName evidence="6">DNA-binding FadR family transcriptional regulator</fullName>
    </submittedName>
</protein>
<dbReference type="PROSITE" id="PS50949">
    <property type="entry name" value="HTH_GNTR"/>
    <property type="match status" value="1"/>
</dbReference>
<dbReference type="SMART" id="SM00345">
    <property type="entry name" value="HTH_GNTR"/>
    <property type="match status" value="1"/>
</dbReference>
<dbReference type="InterPro" id="IPR036388">
    <property type="entry name" value="WH-like_DNA-bd_sf"/>
</dbReference>
<dbReference type="Gene3D" id="1.20.120.530">
    <property type="entry name" value="GntR ligand-binding domain-like"/>
    <property type="match status" value="1"/>
</dbReference>